<dbReference type="EMBL" id="CP045851">
    <property type="protein sequence ID" value="QGG96924.1"/>
    <property type="molecule type" value="Genomic_DNA"/>
</dbReference>
<dbReference type="InterPro" id="IPR036610">
    <property type="entry name" value="PEBP-like_sf"/>
</dbReference>
<evidence type="ECO:0000313" key="4">
    <source>
        <dbReference type="Proteomes" id="UP000334019"/>
    </source>
</evidence>
<dbReference type="InterPro" id="IPR005247">
    <property type="entry name" value="YbhB_YbcL/LppC-like"/>
</dbReference>
<evidence type="ECO:0000256" key="2">
    <source>
        <dbReference type="SAM" id="MobiDB-lite"/>
    </source>
</evidence>
<keyword evidence="4" id="KW-1185">Reference proteome</keyword>
<accession>A0A5Q2RNE3</accession>
<evidence type="ECO:0000313" key="3">
    <source>
        <dbReference type="EMBL" id="QGG96924.1"/>
    </source>
</evidence>
<dbReference type="Proteomes" id="UP000334019">
    <property type="component" value="Chromosome"/>
</dbReference>
<dbReference type="PANTHER" id="PTHR30289:SF1">
    <property type="entry name" value="PEBP (PHOSPHATIDYLETHANOLAMINE-BINDING PROTEIN) FAMILY PROTEIN"/>
    <property type="match status" value="1"/>
</dbReference>
<reference evidence="3 4" key="1">
    <citation type="submission" date="2019-11" db="EMBL/GenBank/DDBJ databases">
        <authorList>
            <person name="He Y."/>
        </authorList>
    </citation>
    <scope>NUCLEOTIDE SEQUENCE [LARGE SCALE GENOMIC DNA]</scope>
    <source>
        <strain evidence="3 4">SCSIO 58843</strain>
    </source>
</reference>
<feature type="region of interest" description="Disordered" evidence="2">
    <location>
        <begin position="1"/>
        <end position="38"/>
    </location>
</feature>
<dbReference type="CDD" id="cd00865">
    <property type="entry name" value="PEBP_bact_arch"/>
    <property type="match status" value="1"/>
</dbReference>
<organism evidence="3 4">
    <name type="scientific">Actinomarinicola tropica</name>
    <dbReference type="NCBI Taxonomy" id="2789776"/>
    <lineage>
        <taxon>Bacteria</taxon>
        <taxon>Bacillati</taxon>
        <taxon>Actinomycetota</taxon>
        <taxon>Acidimicrobiia</taxon>
        <taxon>Acidimicrobiales</taxon>
        <taxon>Iamiaceae</taxon>
        <taxon>Actinomarinicola</taxon>
    </lineage>
</organism>
<dbReference type="SUPFAM" id="SSF49777">
    <property type="entry name" value="PEBP-like"/>
    <property type="match status" value="1"/>
</dbReference>
<evidence type="ECO:0000256" key="1">
    <source>
        <dbReference type="ARBA" id="ARBA00007120"/>
    </source>
</evidence>
<proteinExistence type="inferred from homology"/>
<dbReference type="KEGG" id="atq:GH723_01660"/>
<name>A0A5Q2RNE3_9ACTN</name>
<dbReference type="PANTHER" id="PTHR30289">
    <property type="entry name" value="UNCHARACTERIZED PROTEIN YBCL-RELATED"/>
    <property type="match status" value="1"/>
</dbReference>
<dbReference type="NCBIfam" id="TIGR00481">
    <property type="entry name" value="YbhB/YbcL family Raf kinase inhibitor-like protein"/>
    <property type="match status" value="1"/>
</dbReference>
<dbReference type="InterPro" id="IPR008914">
    <property type="entry name" value="PEBP"/>
</dbReference>
<sequence>MHLGELQLTSPAFEHGGRIPDAHTTNGQDVSPELSWTGAPPETRQFALICHDPDAPLTDGFTHWVLYGIPGDVTSLPEGGGGEYLQGTTDFGAQQFNGPAPPPGHGTHHYFFHLYALSGEVDAPAGLTRTELLEKIDPLILVQARLVGTYDR</sequence>
<dbReference type="RefSeq" id="WP_153761026.1">
    <property type="nucleotide sequence ID" value="NZ_CP045851.1"/>
</dbReference>
<dbReference type="Pfam" id="PF01161">
    <property type="entry name" value="PBP"/>
    <property type="match status" value="1"/>
</dbReference>
<dbReference type="Gene3D" id="3.90.280.10">
    <property type="entry name" value="PEBP-like"/>
    <property type="match status" value="1"/>
</dbReference>
<dbReference type="AlphaFoldDB" id="A0A5Q2RNE3"/>
<comment type="similarity">
    <text evidence="1">Belongs to the UPF0098 family.</text>
</comment>
<protein>
    <submittedName>
        <fullName evidence="3">YbhB/YbcL family Raf kinase inhibitor-like protein</fullName>
    </submittedName>
</protein>
<gene>
    <name evidence="3" type="ORF">GH723_01660</name>
</gene>